<name>A0A2P2R076_RHIMU</name>
<organism evidence="1">
    <name type="scientific">Rhizophora mucronata</name>
    <name type="common">Asiatic mangrove</name>
    <dbReference type="NCBI Taxonomy" id="61149"/>
    <lineage>
        <taxon>Eukaryota</taxon>
        <taxon>Viridiplantae</taxon>
        <taxon>Streptophyta</taxon>
        <taxon>Embryophyta</taxon>
        <taxon>Tracheophyta</taxon>
        <taxon>Spermatophyta</taxon>
        <taxon>Magnoliopsida</taxon>
        <taxon>eudicotyledons</taxon>
        <taxon>Gunneridae</taxon>
        <taxon>Pentapetalae</taxon>
        <taxon>rosids</taxon>
        <taxon>fabids</taxon>
        <taxon>Malpighiales</taxon>
        <taxon>Rhizophoraceae</taxon>
        <taxon>Rhizophora</taxon>
    </lineage>
</organism>
<accession>A0A2P2R076</accession>
<evidence type="ECO:0000313" key="1">
    <source>
        <dbReference type="EMBL" id="MBX72656.1"/>
    </source>
</evidence>
<protein>
    <submittedName>
        <fullName evidence="1">Uncharacterized protein</fullName>
    </submittedName>
</protein>
<sequence>MKMRKWRKCLMLLFVSLIL</sequence>
<proteinExistence type="predicted"/>
<reference evidence="1" key="1">
    <citation type="submission" date="2018-02" db="EMBL/GenBank/DDBJ databases">
        <title>Rhizophora mucronata_Transcriptome.</title>
        <authorList>
            <person name="Meera S.P."/>
            <person name="Sreeshan A."/>
            <person name="Augustine A."/>
        </authorList>
    </citation>
    <scope>NUCLEOTIDE SEQUENCE</scope>
    <source>
        <tissue evidence="1">Leaf</tissue>
    </source>
</reference>
<dbReference type="EMBL" id="GGEC01092172">
    <property type="protein sequence ID" value="MBX72656.1"/>
    <property type="molecule type" value="Transcribed_RNA"/>
</dbReference>
<dbReference type="AlphaFoldDB" id="A0A2P2R076"/>